<dbReference type="InterPro" id="IPR047126">
    <property type="entry name" value="RNF141-like"/>
</dbReference>
<reference evidence="7" key="1">
    <citation type="submission" date="2021-01" db="EMBL/GenBank/DDBJ databases">
        <authorList>
            <person name="Eckstrom K.M.E."/>
        </authorList>
    </citation>
    <scope>NUCLEOTIDE SEQUENCE</scope>
    <source>
        <strain evidence="7">UVCC 0001</strain>
    </source>
</reference>
<dbReference type="Gene3D" id="3.30.40.10">
    <property type="entry name" value="Zinc/RING finger domain, C3HC4 (zinc finger)"/>
    <property type="match status" value="1"/>
</dbReference>
<organism evidence="7 8">
    <name type="scientific">Prototheca wickerhamii</name>
    <dbReference type="NCBI Taxonomy" id="3111"/>
    <lineage>
        <taxon>Eukaryota</taxon>
        <taxon>Viridiplantae</taxon>
        <taxon>Chlorophyta</taxon>
        <taxon>core chlorophytes</taxon>
        <taxon>Trebouxiophyceae</taxon>
        <taxon>Chlorellales</taxon>
        <taxon>Chlorellaceae</taxon>
        <taxon>Prototheca</taxon>
    </lineage>
</organism>
<dbReference type="Proteomes" id="UP001255856">
    <property type="component" value="Unassembled WGS sequence"/>
</dbReference>
<dbReference type="SUPFAM" id="SSF57850">
    <property type="entry name" value="RING/U-box"/>
    <property type="match status" value="1"/>
</dbReference>
<dbReference type="GO" id="GO:0008270">
    <property type="term" value="F:zinc ion binding"/>
    <property type="evidence" value="ECO:0007669"/>
    <property type="project" value="UniProtKB-KW"/>
</dbReference>
<evidence type="ECO:0000256" key="2">
    <source>
        <dbReference type="ARBA" id="ARBA00022771"/>
    </source>
</evidence>
<feature type="compositionally biased region" description="Low complexity" evidence="5">
    <location>
        <begin position="207"/>
        <end position="216"/>
    </location>
</feature>
<dbReference type="Pfam" id="PF13920">
    <property type="entry name" value="zf-C3HC4_3"/>
    <property type="match status" value="1"/>
</dbReference>
<accession>A0AAD9IG99</accession>
<dbReference type="EMBL" id="JASFZW010000012">
    <property type="protein sequence ID" value="KAK2076100.1"/>
    <property type="molecule type" value="Genomic_DNA"/>
</dbReference>
<dbReference type="GO" id="GO:0051865">
    <property type="term" value="P:protein autoubiquitination"/>
    <property type="evidence" value="ECO:0007669"/>
    <property type="project" value="TreeGrafter"/>
</dbReference>
<feature type="domain" description="RING-type" evidence="6">
    <location>
        <begin position="351"/>
        <end position="392"/>
    </location>
</feature>
<evidence type="ECO:0000256" key="4">
    <source>
        <dbReference type="PROSITE-ProRule" id="PRU00175"/>
    </source>
</evidence>
<dbReference type="GO" id="GO:0004842">
    <property type="term" value="F:ubiquitin-protein transferase activity"/>
    <property type="evidence" value="ECO:0007669"/>
    <property type="project" value="TreeGrafter"/>
</dbReference>
<protein>
    <recommendedName>
        <fullName evidence="6">RING-type domain-containing protein</fullName>
    </recommendedName>
</protein>
<dbReference type="PROSITE" id="PS00518">
    <property type="entry name" value="ZF_RING_1"/>
    <property type="match status" value="1"/>
</dbReference>
<dbReference type="PROSITE" id="PS50089">
    <property type="entry name" value="ZF_RING_2"/>
    <property type="match status" value="1"/>
</dbReference>
<evidence type="ECO:0000313" key="8">
    <source>
        <dbReference type="Proteomes" id="UP001255856"/>
    </source>
</evidence>
<dbReference type="InterPro" id="IPR013083">
    <property type="entry name" value="Znf_RING/FYVE/PHD"/>
</dbReference>
<comment type="caution">
    <text evidence="7">The sequence shown here is derived from an EMBL/GenBank/DDBJ whole genome shotgun (WGS) entry which is preliminary data.</text>
</comment>
<sequence>MAGHFGLARLLVQSGGAGPDGGSGPRPARIGGALGPSARTRLAELLHRVQLLLQLRALAAAEQARARRGRRARQLRREAEVNEWADPALAIYGLGRDPAADLQGPKGALLRAPWLAAAQPGDVARCAKLLGLPRSNLRDALNAFVRLLAAKGPVAGAASESGSEADADEAAGGAVVGGPPSPRHSGTAGAIEHWLSRLSGGTRPTRASRGAPSRGRGLTRDRMGPLDTGSLGMSAARGLGSLQAPAAARQSGGALVVATLLGRSTPSAPAVAADETAILSALLDYLVTKNPAPLLLPELRGVLAAEAAAGGAPAARPGAATTAMLALEPARDDVSDADSDALADKTRLGECSICMDAAADARIPACGHSLCVACAVQLVAAYVERPTCPFCRCDIEALEAAEGPGADAAGALPADGAAVLSKHCGPSAVEDDVAVVLAPV</sequence>
<dbReference type="AlphaFoldDB" id="A0AAD9IG99"/>
<dbReference type="InterPro" id="IPR017907">
    <property type="entry name" value="Znf_RING_CS"/>
</dbReference>
<dbReference type="PANTHER" id="PTHR12109">
    <property type="entry name" value="RING FINGER PROTEIN 141-RELATED"/>
    <property type="match status" value="1"/>
</dbReference>
<keyword evidence="1" id="KW-0479">Metal-binding</keyword>
<keyword evidence="8" id="KW-1185">Reference proteome</keyword>
<evidence type="ECO:0000256" key="5">
    <source>
        <dbReference type="SAM" id="MobiDB-lite"/>
    </source>
</evidence>
<proteinExistence type="predicted"/>
<feature type="region of interest" description="Disordered" evidence="5">
    <location>
        <begin position="157"/>
        <end position="226"/>
    </location>
</feature>
<keyword evidence="2 4" id="KW-0863">Zinc-finger</keyword>
<name>A0AAD9IG99_PROWI</name>
<evidence type="ECO:0000256" key="1">
    <source>
        <dbReference type="ARBA" id="ARBA00022723"/>
    </source>
</evidence>
<keyword evidence="3" id="KW-0862">Zinc</keyword>
<gene>
    <name evidence="7" type="ORF">QBZ16_001436</name>
</gene>
<dbReference type="PANTHER" id="PTHR12109:SF3">
    <property type="entry name" value="RING FINGER PROTEIN 141"/>
    <property type="match status" value="1"/>
</dbReference>
<evidence type="ECO:0000313" key="7">
    <source>
        <dbReference type="EMBL" id="KAK2076100.1"/>
    </source>
</evidence>
<evidence type="ECO:0000256" key="3">
    <source>
        <dbReference type="ARBA" id="ARBA00022833"/>
    </source>
</evidence>
<dbReference type="InterPro" id="IPR001841">
    <property type="entry name" value="Znf_RING"/>
</dbReference>
<dbReference type="SMART" id="SM00184">
    <property type="entry name" value="RING"/>
    <property type="match status" value="1"/>
</dbReference>
<evidence type="ECO:0000259" key="6">
    <source>
        <dbReference type="PROSITE" id="PS50089"/>
    </source>
</evidence>